<dbReference type="AlphaFoldDB" id="A0AAD9NG11"/>
<sequence length="345" mass="39249">MSEHDVNKNRLQRGAHHNMVMELQFDVKYGKPLTMEHWQKRHFIPRVKSANIPSLRVDYPRFPSSLAGSSHRSAYTKTIECQQSSKNQNRELKRSKVCNIYFRPLGDKANYGKSLVGTRMIRDCLSASTTRPETKILDIAMEKCYIYEHNSSLPSGGHDIRSAMLLTMAQFNRPIEVRRPVCESYGSPRNGSPNRRHKQTPNKPMVESLQYKKTPESILNSVRDSQTLNSYCRRGTPTMCDYCEVLGPSSCNKCLRKLNQHIADDVNRSSPMLESTLRNIVAPKLAKLMDRGNRKYCPRKIAGCETTQSRQCDERGGRLPDVDGTHQTTLVNNGKLDNGCISGWI</sequence>
<organism evidence="2 3">
    <name type="scientific">Paralvinella palmiformis</name>
    <dbReference type="NCBI Taxonomy" id="53620"/>
    <lineage>
        <taxon>Eukaryota</taxon>
        <taxon>Metazoa</taxon>
        <taxon>Spiralia</taxon>
        <taxon>Lophotrochozoa</taxon>
        <taxon>Annelida</taxon>
        <taxon>Polychaeta</taxon>
        <taxon>Sedentaria</taxon>
        <taxon>Canalipalpata</taxon>
        <taxon>Terebellida</taxon>
        <taxon>Terebelliformia</taxon>
        <taxon>Alvinellidae</taxon>
        <taxon>Paralvinella</taxon>
    </lineage>
</organism>
<name>A0AAD9NG11_9ANNE</name>
<proteinExistence type="predicted"/>
<reference evidence="2" key="1">
    <citation type="journal article" date="2023" name="Mol. Biol. Evol.">
        <title>Third-Generation Sequencing Reveals the Adaptive Role of the Epigenome in Three Deep-Sea Polychaetes.</title>
        <authorList>
            <person name="Perez M."/>
            <person name="Aroh O."/>
            <person name="Sun Y."/>
            <person name="Lan Y."/>
            <person name="Juniper S.K."/>
            <person name="Young C.R."/>
            <person name="Angers B."/>
            <person name="Qian P.Y."/>
        </authorList>
    </citation>
    <scope>NUCLEOTIDE SEQUENCE</scope>
    <source>
        <strain evidence="2">P08H-3</strain>
    </source>
</reference>
<evidence type="ECO:0000256" key="1">
    <source>
        <dbReference type="SAM" id="MobiDB-lite"/>
    </source>
</evidence>
<accession>A0AAD9NG11</accession>
<feature type="region of interest" description="Disordered" evidence="1">
    <location>
        <begin position="182"/>
        <end position="214"/>
    </location>
</feature>
<dbReference type="EMBL" id="JAODUP010000030">
    <property type="protein sequence ID" value="KAK2167258.1"/>
    <property type="molecule type" value="Genomic_DNA"/>
</dbReference>
<evidence type="ECO:0000313" key="3">
    <source>
        <dbReference type="Proteomes" id="UP001208570"/>
    </source>
</evidence>
<protein>
    <submittedName>
        <fullName evidence="2">Uncharacterized protein</fullName>
    </submittedName>
</protein>
<gene>
    <name evidence="2" type="ORF">LSH36_30g00028</name>
</gene>
<comment type="caution">
    <text evidence="2">The sequence shown here is derived from an EMBL/GenBank/DDBJ whole genome shotgun (WGS) entry which is preliminary data.</text>
</comment>
<dbReference type="Proteomes" id="UP001208570">
    <property type="component" value="Unassembled WGS sequence"/>
</dbReference>
<evidence type="ECO:0000313" key="2">
    <source>
        <dbReference type="EMBL" id="KAK2167258.1"/>
    </source>
</evidence>
<keyword evidence="3" id="KW-1185">Reference proteome</keyword>